<proteinExistence type="inferred from homology"/>
<dbReference type="PATRIC" id="fig|1415166.3.peg.2815"/>
<dbReference type="InterPro" id="IPR002347">
    <property type="entry name" value="SDR_fam"/>
</dbReference>
<dbReference type="GO" id="GO:0016491">
    <property type="term" value="F:oxidoreductase activity"/>
    <property type="evidence" value="ECO:0007669"/>
    <property type="project" value="UniProtKB-KW"/>
</dbReference>
<dbReference type="AlphaFoldDB" id="W5TEW7"/>
<dbReference type="FunFam" id="3.40.50.720:FF:000084">
    <property type="entry name" value="Short-chain dehydrogenase reductase"/>
    <property type="match status" value="1"/>
</dbReference>
<dbReference type="PRINTS" id="PR00081">
    <property type="entry name" value="GDHRDH"/>
</dbReference>
<dbReference type="SUPFAM" id="SSF51735">
    <property type="entry name" value="NAD(P)-binding Rossmann-fold domains"/>
    <property type="match status" value="1"/>
</dbReference>
<evidence type="ECO:0000256" key="1">
    <source>
        <dbReference type="ARBA" id="ARBA00006484"/>
    </source>
</evidence>
<gene>
    <name evidence="3" type="ORF">NONO_c27460</name>
</gene>
<keyword evidence="2" id="KW-0560">Oxidoreductase</keyword>
<dbReference type="EMBL" id="CP006850">
    <property type="protein sequence ID" value="AHH17538.1"/>
    <property type="molecule type" value="Genomic_DNA"/>
</dbReference>
<dbReference type="KEGG" id="nno:NONO_c27460"/>
<dbReference type="eggNOG" id="COG1028">
    <property type="taxonomic scope" value="Bacteria"/>
</dbReference>
<sequence length="284" mass="29186">MGRFIVTGGASGIGRATVDAMLERGDSVGVIDLNPASLEALGAQRPEAVAAGRLVTARADVSSEPEMAAAITGFAEAFGGLDGIVNNAAVGGAFGPLVDLRVEDWDATFAVVTRGVFIGIKQVARILIEQGTGGSIVSVGSAAGMVGDAAPQAYSAAKAAVIHMGRVFGAELAPHRIAVNTVNPGLIETPLNPRGRRRTEESFAAAQPWPEMGRPEHLAQAILFFTDPRTSFITGEVLSVDGGMTAIGHRLGTLMGTNSLQYGVTGMNHGMTGRSAVVHDGREG</sequence>
<dbReference type="HOGENOM" id="CLU_010194_2_10_11"/>
<evidence type="ECO:0000256" key="2">
    <source>
        <dbReference type="ARBA" id="ARBA00023002"/>
    </source>
</evidence>
<evidence type="ECO:0000313" key="4">
    <source>
        <dbReference type="Proteomes" id="UP000019150"/>
    </source>
</evidence>
<dbReference type="InterPro" id="IPR036291">
    <property type="entry name" value="NAD(P)-bd_dom_sf"/>
</dbReference>
<dbReference type="STRING" id="1415166.NONO_c27460"/>
<dbReference type="Pfam" id="PF13561">
    <property type="entry name" value="adh_short_C2"/>
    <property type="match status" value="1"/>
</dbReference>
<dbReference type="CDD" id="cd05233">
    <property type="entry name" value="SDR_c"/>
    <property type="match status" value="1"/>
</dbReference>
<evidence type="ECO:0000313" key="3">
    <source>
        <dbReference type="EMBL" id="AHH17538.1"/>
    </source>
</evidence>
<dbReference type="PANTHER" id="PTHR24321">
    <property type="entry name" value="DEHYDROGENASES, SHORT CHAIN"/>
    <property type="match status" value="1"/>
</dbReference>
<reference evidence="3 4" key="1">
    <citation type="journal article" date="2014" name="Appl. Environ. Microbiol.">
        <title>Insights into the Microbial Degradation of Rubber and Gutta-Percha by Analysis of the Complete Genome of Nocardia nova SH22a.</title>
        <authorList>
            <person name="Luo Q."/>
            <person name="Hiessl S."/>
            <person name="Poehlein A."/>
            <person name="Daniel R."/>
            <person name="Steinbuchel A."/>
        </authorList>
    </citation>
    <scope>NUCLEOTIDE SEQUENCE [LARGE SCALE GENOMIC DNA]</scope>
    <source>
        <strain evidence="3">SH22a</strain>
    </source>
</reference>
<dbReference type="PRINTS" id="PR00080">
    <property type="entry name" value="SDRFAMILY"/>
</dbReference>
<keyword evidence="4" id="KW-1185">Reference proteome</keyword>
<protein>
    <submittedName>
        <fullName evidence="3">Dehydrogenase</fullName>
    </submittedName>
</protein>
<dbReference type="PANTHER" id="PTHR24321:SF8">
    <property type="entry name" value="ESTRADIOL 17-BETA-DEHYDROGENASE 8-RELATED"/>
    <property type="match status" value="1"/>
</dbReference>
<name>W5TEW7_9NOCA</name>
<dbReference type="Gene3D" id="3.40.50.720">
    <property type="entry name" value="NAD(P)-binding Rossmann-like Domain"/>
    <property type="match status" value="1"/>
</dbReference>
<dbReference type="RefSeq" id="WP_025349007.1">
    <property type="nucleotide sequence ID" value="NZ_CP006850.1"/>
</dbReference>
<dbReference type="Proteomes" id="UP000019150">
    <property type="component" value="Chromosome"/>
</dbReference>
<comment type="similarity">
    <text evidence="1">Belongs to the short-chain dehydrogenases/reductases (SDR) family.</text>
</comment>
<accession>W5TEW7</accession>
<organism evidence="3 4">
    <name type="scientific">Nocardia nova SH22a</name>
    <dbReference type="NCBI Taxonomy" id="1415166"/>
    <lineage>
        <taxon>Bacteria</taxon>
        <taxon>Bacillati</taxon>
        <taxon>Actinomycetota</taxon>
        <taxon>Actinomycetes</taxon>
        <taxon>Mycobacteriales</taxon>
        <taxon>Nocardiaceae</taxon>
        <taxon>Nocardia</taxon>
    </lineage>
</organism>